<dbReference type="InterPro" id="IPR014284">
    <property type="entry name" value="RNA_pol_sigma-70_dom"/>
</dbReference>
<name>A0A934R4Y9_9BACT</name>
<gene>
    <name evidence="5" type="ORF">JIN84_15525</name>
</gene>
<dbReference type="NCBIfam" id="TIGR02937">
    <property type="entry name" value="sigma70-ECF"/>
    <property type="match status" value="1"/>
</dbReference>
<dbReference type="EMBL" id="JAENIK010000011">
    <property type="protein sequence ID" value="MBK1817034.1"/>
    <property type="molecule type" value="Genomic_DNA"/>
</dbReference>
<keyword evidence="6" id="KW-1185">Reference proteome</keyword>
<organism evidence="5 6">
    <name type="scientific">Luteolibacter yonseiensis</name>
    <dbReference type="NCBI Taxonomy" id="1144680"/>
    <lineage>
        <taxon>Bacteria</taxon>
        <taxon>Pseudomonadati</taxon>
        <taxon>Verrucomicrobiota</taxon>
        <taxon>Verrucomicrobiia</taxon>
        <taxon>Verrucomicrobiales</taxon>
        <taxon>Verrucomicrobiaceae</taxon>
        <taxon>Luteolibacter</taxon>
    </lineage>
</organism>
<evidence type="ECO:0000256" key="2">
    <source>
        <dbReference type="ARBA" id="ARBA00023082"/>
    </source>
</evidence>
<dbReference type="InterPro" id="IPR013324">
    <property type="entry name" value="RNA_pol_sigma_r3/r4-like"/>
</dbReference>
<comment type="caution">
    <text evidence="5">The sequence shown here is derived from an EMBL/GenBank/DDBJ whole genome shotgun (WGS) entry which is preliminary data.</text>
</comment>
<evidence type="ECO:0000313" key="6">
    <source>
        <dbReference type="Proteomes" id="UP000600139"/>
    </source>
</evidence>
<dbReference type="PANTHER" id="PTHR43133">
    <property type="entry name" value="RNA POLYMERASE ECF-TYPE SIGMA FACTO"/>
    <property type="match status" value="1"/>
</dbReference>
<dbReference type="AlphaFoldDB" id="A0A934R4Y9"/>
<keyword evidence="3" id="KW-0804">Transcription</keyword>
<proteinExistence type="predicted"/>
<feature type="domain" description="RNA polymerase sigma-70 ECF-like HTH" evidence="4">
    <location>
        <begin position="23"/>
        <end position="183"/>
    </location>
</feature>
<dbReference type="NCBIfam" id="TIGR02999">
    <property type="entry name" value="Sig-70_X6"/>
    <property type="match status" value="1"/>
</dbReference>
<dbReference type="GO" id="GO:0016987">
    <property type="term" value="F:sigma factor activity"/>
    <property type="evidence" value="ECO:0007669"/>
    <property type="project" value="UniProtKB-KW"/>
</dbReference>
<evidence type="ECO:0000313" key="5">
    <source>
        <dbReference type="EMBL" id="MBK1817034.1"/>
    </source>
</evidence>
<dbReference type="Pfam" id="PF07638">
    <property type="entry name" value="Sigma70_ECF"/>
    <property type="match status" value="1"/>
</dbReference>
<dbReference type="Proteomes" id="UP000600139">
    <property type="component" value="Unassembled WGS sequence"/>
</dbReference>
<dbReference type="PANTHER" id="PTHR43133:SF39">
    <property type="entry name" value="SIMILAR TO RNA POLYMERASE SIGMA-E FACTOR"/>
    <property type="match status" value="1"/>
</dbReference>
<evidence type="ECO:0000256" key="1">
    <source>
        <dbReference type="ARBA" id="ARBA00023015"/>
    </source>
</evidence>
<dbReference type="RefSeq" id="WP_200351956.1">
    <property type="nucleotide sequence ID" value="NZ_BAABHZ010000006.1"/>
</dbReference>
<dbReference type="InterPro" id="IPR036388">
    <property type="entry name" value="WH-like_DNA-bd_sf"/>
</dbReference>
<keyword evidence="1" id="KW-0805">Transcription regulation</keyword>
<keyword evidence="2" id="KW-0731">Sigma factor</keyword>
<dbReference type="InterPro" id="IPR039425">
    <property type="entry name" value="RNA_pol_sigma-70-like"/>
</dbReference>
<dbReference type="InterPro" id="IPR053812">
    <property type="entry name" value="HTH_Sigma70_ECF-like"/>
</dbReference>
<evidence type="ECO:0000259" key="4">
    <source>
        <dbReference type="Pfam" id="PF07638"/>
    </source>
</evidence>
<protein>
    <submittedName>
        <fullName evidence="5">Sigma-70 family RNA polymerase sigma factor</fullName>
    </submittedName>
</protein>
<dbReference type="GO" id="GO:0006352">
    <property type="term" value="P:DNA-templated transcription initiation"/>
    <property type="evidence" value="ECO:0007669"/>
    <property type="project" value="InterPro"/>
</dbReference>
<dbReference type="Gene3D" id="1.10.10.10">
    <property type="entry name" value="Winged helix-like DNA-binding domain superfamily/Winged helix DNA-binding domain"/>
    <property type="match status" value="1"/>
</dbReference>
<accession>A0A934R4Y9</accession>
<sequence>MVAYAESTIDLEEPSCPQGGVAEGMPPLLYRELRNLAASHMSREHAGQTIQATELVHEAWIRLSGNESWKDKDHFIVGMARIMRRILIDRARRKSRVKHGGNLVRLQISDQLDCAGCPEDQLLLVNDALDRLEKIDPVRARVVVLKFFGQMSNQEVAAELGVTERSVERYWAFAKTWLFREIQRQQ</sequence>
<reference evidence="5" key="1">
    <citation type="submission" date="2021-01" db="EMBL/GenBank/DDBJ databases">
        <title>Modified the classification status of verrucomicrobia.</title>
        <authorList>
            <person name="Feng X."/>
        </authorList>
    </citation>
    <scope>NUCLEOTIDE SEQUENCE</scope>
    <source>
        <strain evidence="5">JCM 18052</strain>
    </source>
</reference>
<evidence type="ECO:0000256" key="3">
    <source>
        <dbReference type="ARBA" id="ARBA00023163"/>
    </source>
</evidence>
<dbReference type="SUPFAM" id="SSF88659">
    <property type="entry name" value="Sigma3 and sigma4 domains of RNA polymerase sigma factors"/>
    <property type="match status" value="1"/>
</dbReference>
<dbReference type="InterPro" id="IPR011517">
    <property type="entry name" value="RNA_pol_sigma70_ECF-like"/>
</dbReference>